<protein>
    <submittedName>
        <fullName evidence="1">Uncharacterized protein</fullName>
    </submittedName>
</protein>
<proteinExistence type="predicted"/>
<dbReference type="OrthoDB" id="10555721at2759"/>
<dbReference type="Proteomes" id="UP000313359">
    <property type="component" value="Unassembled WGS sequence"/>
</dbReference>
<dbReference type="EMBL" id="ML122273">
    <property type="protein sequence ID" value="RPD58810.1"/>
    <property type="molecule type" value="Genomic_DNA"/>
</dbReference>
<accession>A0A5C2S5E2</accession>
<keyword evidence="2" id="KW-1185">Reference proteome</keyword>
<name>A0A5C2S5E2_9APHY</name>
<reference evidence="1" key="1">
    <citation type="journal article" date="2018" name="Genome Biol. Evol.">
        <title>Genomics and development of Lentinus tigrinus, a white-rot wood-decaying mushroom with dimorphic fruiting bodies.</title>
        <authorList>
            <person name="Wu B."/>
            <person name="Xu Z."/>
            <person name="Knudson A."/>
            <person name="Carlson A."/>
            <person name="Chen N."/>
            <person name="Kovaka S."/>
            <person name="LaButti K."/>
            <person name="Lipzen A."/>
            <person name="Pennachio C."/>
            <person name="Riley R."/>
            <person name="Schakwitz W."/>
            <person name="Umezawa K."/>
            <person name="Ohm R.A."/>
            <person name="Grigoriev I.V."/>
            <person name="Nagy L.G."/>
            <person name="Gibbons J."/>
            <person name="Hibbett D."/>
        </authorList>
    </citation>
    <scope>NUCLEOTIDE SEQUENCE [LARGE SCALE GENOMIC DNA]</scope>
    <source>
        <strain evidence="1">ALCF2SS1-6</strain>
    </source>
</reference>
<evidence type="ECO:0000313" key="1">
    <source>
        <dbReference type="EMBL" id="RPD58810.1"/>
    </source>
</evidence>
<sequence length="256" mass="29467">MRPTEAFSDIFQEPQLVFYALLRSSETRPAYEGEAFRLCVPPLPPPGRTNLKDIHDTGTESSSWQLGEHELIRWPPASIYFTTDDRRSVSMEELLLFSRSSSDSDYLRQKMGTVYCAPGSDTPVFGLVLRIAWPGYPQYMSRRISISSSAMRGELAAEVAKAYLSFMLQAPRHCKWRGTVDEERWRILDDTLTIPDPSDWKSCLCYRYILSTFHLVALHRIGENTFQAEVHEVFRPIELPDTFKEIFIFPDDPEAD</sequence>
<dbReference type="AlphaFoldDB" id="A0A5C2S5E2"/>
<organism evidence="1 2">
    <name type="scientific">Lentinus tigrinus ALCF2SS1-6</name>
    <dbReference type="NCBI Taxonomy" id="1328759"/>
    <lineage>
        <taxon>Eukaryota</taxon>
        <taxon>Fungi</taxon>
        <taxon>Dikarya</taxon>
        <taxon>Basidiomycota</taxon>
        <taxon>Agaricomycotina</taxon>
        <taxon>Agaricomycetes</taxon>
        <taxon>Polyporales</taxon>
        <taxon>Polyporaceae</taxon>
        <taxon>Lentinus</taxon>
    </lineage>
</organism>
<evidence type="ECO:0000313" key="2">
    <source>
        <dbReference type="Proteomes" id="UP000313359"/>
    </source>
</evidence>
<gene>
    <name evidence="1" type="ORF">L227DRAFT_654552</name>
</gene>